<evidence type="ECO:0000256" key="2">
    <source>
        <dbReference type="ARBA" id="ARBA00023128"/>
    </source>
</evidence>
<feature type="domain" description="Complex 1 LYR protein" evidence="5">
    <location>
        <begin position="11"/>
        <end position="68"/>
    </location>
</feature>
<dbReference type="Proteomes" id="UP001362899">
    <property type="component" value="Unassembled WGS sequence"/>
</dbReference>
<gene>
    <name evidence="6" type="ORF">DASB73_018870</name>
</gene>
<protein>
    <submittedName>
        <fullName evidence="6">Sdh6 protein</fullName>
    </submittedName>
</protein>
<dbReference type="GO" id="GO:0034553">
    <property type="term" value="P:mitochondrial respiratory chain complex II assembly"/>
    <property type="evidence" value="ECO:0007669"/>
    <property type="project" value="InterPro"/>
</dbReference>
<comment type="similarity">
    <text evidence="4">Belongs to the complex I LYR family. SDHAF1 subfamily.</text>
</comment>
<keyword evidence="7" id="KW-1185">Reference proteome</keyword>
<dbReference type="EMBL" id="BTGC01000003">
    <property type="protein sequence ID" value="GMM50929.1"/>
    <property type="molecule type" value="Genomic_DNA"/>
</dbReference>
<evidence type="ECO:0000256" key="3">
    <source>
        <dbReference type="ARBA" id="ARBA00023186"/>
    </source>
</evidence>
<organism evidence="6 7">
    <name type="scientific">Starmerella bacillaris</name>
    <name type="common">Yeast</name>
    <name type="synonym">Candida zemplinina</name>
    <dbReference type="NCBI Taxonomy" id="1247836"/>
    <lineage>
        <taxon>Eukaryota</taxon>
        <taxon>Fungi</taxon>
        <taxon>Dikarya</taxon>
        <taxon>Ascomycota</taxon>
        <taxon>Saccharomycotina</taxon>
        <taxon>Dipodascomycetes</taxon>
        <taxon>Dipodascales</taxon>
        <taxon>Trichomonascaceae</taxon>
        <taxon>Starmerella</taxon>
    </lineage>
</organism>
<accession>A0AAV5RK40</accession>
<name>A0AAV5RK40_STABA</name>
<dbReference type="GO" id="GO:0005759">
    <property type="term" value="C:mitochondrial matrix"/>
    <property type="evidence" value="ECO:0007669"/>
    <property type="project" value="UniProtKB-SubCell"/>
</dbReference>
<comment type="subcellular location">
    <subcellularLocation>
        <location evidence="1">Mitochondrion matrix</location>
    </subcellularLocation>
</comment>
<comment type="caution">
    <text evidence="6">The sequence shown here is derived from an EMBL/GenBank/DDBJ whole genome shotgun (WGS) entry which is preliminary data.</text>
</comment>
<evidence type="ECO:0000256" key="1">
    <source>
        <dbReference type="ARBA" id="ARBA00004305"/>
    </source>
</evidence>
<evidence type="ECO:0000259" key="5">
    <source>
        <dbReference type="Pfam" id="PF05347"/>
    </source>
</evidence>
<sequence length="80" mass="9302">MAGTALTGLQKQVLSLYRRCIRESAKKGPARDIFRHFSRSEFNRYKLLNKRDFTTIEHLLRLGTKRVDTMANPNVKSVHI</sequence>
<reference evidence="6 7" key="1">
    <citation type="journal article" date="2023" name="Elife">
        <title>Identification of key yeast species and microbe-microbe interactions impacting larval growth of Drosophila in the wild.</title>
        <authorList>
            <person name="Mure A."/>
            <person name="Sugiura Y."/>
            <person name="Maeda R."/>
            <person name="Honda K."/>
            <person name="Sakurai N."/>
            <person name="Takahashi Y."/>
            <person name="Watada M."/>
            <person name="Katoh T."/>
            <person name="Gotoh A."/>
            <person name="Gotoh Y."/>
            <person name="Taniguchi I."/>
            <person name="Nakamura K."/>
            <person name="Hayashi T."/>
            <person name="Katayama T."/>
            <person name="Uemura T."/>
            <person name="Hattori Y."/>
        </authorList>
    </citation>
    <scope>NUCLEOTIDE SEQUENCE [LARGE SCALE GENOMIC DNA]</scope>
    <source>
        <strain evidence="6 7">SB-73</strain>
    </source>
</reference>
<dbReference type="PANTHER" id="PTHR13675:SF1">
    <property type="entry name" value="SUCCINATE DEHYDROGENASE ASSEMBLY FACTOR 1, MITOCHONDRIAL"/>
    <property type="match status" value="1"/>
</dbReference>
<keyword evidence="3" id="KW-0143">Chaperone</keyword>
<keyword evidence="2" id="KW-0496">Mitochondrion</keyword>
<proteinExistence type="inferred from homology"/>
<dbReference type="PANTHER" id="PTHR13675">
    <property type="entry name" value="LYR MOTIF-CONTAINING PROTEIN 2"/>
    <property type="match status" value="1"/>
</dbReference>
<dbReference type="InterPro" id="IPR045295">
    <property type="entry name" value="Complex1_LYR_SDHAF1_LYRM8"/>
</dbReference>
<dbReference type="CDD" id="cd20268">
    <property type="entry name" value="Complex1_LYR_SDHAF1_LYRM8"/>
    <property type="match status" value="1"/>
</dbReference>
<dbReference type="AlphaFoldDB" id="A0AAV5RK40"/>
<evidence type="ECO:0000313" key="7">
    <source>
        <dbReference type="Proteomes" id="UP001362899"/>
    </source>
</evidence>
<evidence type="ECO:0000313" key="6">
    <source>
        <dbReference type="EMBL" id="GMM50929.1"/>
    </source>
</evidence>
<dbReference type="Pfam" id="PF05347">
    <property type="entry name" value="Complex1_LYR"/>
    <property type="match status" value="1"/>
</dbReference>
<dbReference type="InterPro" id="IPR008011">
    <property type="entry name" value="Complex1_LYR_dom"/>
</dbReference>
<evidence type="ECO:0000256" key="4">
    <source>
        <dbReference type="ARBA" id="ARBA00025715"/>
    </source>
</evidence>